<reference evidence="2 3" key="1">
    <citation type="submission" date="2017-03" db="EMBL/GenBank/DDBJ databases">
        <authorList>
            <person name="Afonso C.L."/>
            <person name="Miller P.J."/>
            <person name="Scott M.A."/>
            <person name="Spackman E."/>
            <person name="Goraichik I."/>
            <person name="Dimitrov K.M."/>
            <person name="Suarez D.L."/>
            <person name="Swayne D.E."/>
        </authorList>
    </citation>
    <scope>NUCLEOTIDE SEQUENCE [LARGE SCALE GENOMIC DNA]</scope>
    <source>
        <strain evidence="2 3">CECT 7691</strain>
    </source>
</reference>
<evidence type="ECO:0000256" key="1">
    <source>
        <dbReference type="SAM" id="MobiDB-lite"/>
    </source>
</evidence>
<dbReference type="AlphaFoldDB" id="A0A1Y5RVS7"/>
<accession>A0A1Y5RVS7</accession>
<sequence>MSHTEQALEADRTAFAPLETGAEAAASPRLTTFLIRGQSEPGMLPRLLELFALRSVVPTRLEASAEVGTLAVRITVPCLGRNEIEHLRLRMAGQVSVETVCIEGAGD</sequence>
<gene>
    <name evidence="2" type="ORF">OCH7691_00844</name>
</gene>
<proteinExistence type="predicted"/>
<dbReference type="RefSeq" id="WP_085882136.1">
    <property type="nucleotide sequence ID" value="NZ_FWFR01000001.1"/>
</dbReference>
<name>A0A1Y5RVS7_9PROT</name>
<dbReference type="OrthoDB" id="7062678at2"/>
<evidence type="ECO:0008006" key="4">
    <source>
        <dbReference type="Google" id="ProtNLM"/>
    </source>
</evidence>
<keyword evidence="3" id="KW-1185">Reference proteome</keyword>
<evidence type="ECO:0000313" key="3">
    <source>
        <dbReference type="Proteomes" id="UP000193200"/>
    </source>
</evidence>
<feature type="region of interest" description="Disordered" evidence="1">
    <location>
        <begin position="1"/>
        <end position="21"/>
    </location>
</feature>
<dbReference type="InParanoid" id="A0A1Y5RVS7"/>
<dbReference type="EMBL" id="FWFR01000001">
    <property type="protein sequence ID" value="SLN26709.1"/>
    <property type="molecule type" value="Genomic_DNA"/>
</dbReference>
<organism evidence="2 3">
    <name type="scientific">Oceanibacterium hippocampi</name>
    <dbReference type="NCBI Taxonomy" id="745714"/>
    <lineage>
        <taxon>Bacteria</taxon>
        <taxon>Pseudomonadati</taxon>
        <taxon>Pseudomonadota</taxon>
        <taxon>Alphaproteobacteria</taxon>
        <taxon>Sneathiellales</taxon>
        <taxon>Sneathiellaceae</taxon>
        <taxon>Oceanibacterium</taxon>
    </lineage>
</organism>
<evidence type="ECO:0000313" key="2">
    <source>
        <dbReference type="EMBL" id="SLN26709.1"/>
    </source>
</evidence>
<protein>
    <recommendedName>
        <fullName evidence="4">ACT domain-containing protein</fullName>
    </recommendedName>
</protein>
<dbReference type="Proteomes" id="UP000193200">
    <property type="component" value="Unassembled WGS sequence"/>
</dbReference>